<keyword evidence="1" id="KW-0812">Transmembrane</keyword>
<proteinExistence type="predicted"/>
<accession>A0A1Y2MDT9</accession>
<name>A0A1Y2MDT9_EPING</name>
<organism evidence="2 3">
    <name type="scientific">Epicoccum nigrum</name>
    <name type="common">Soil fungus</name>
    <name type="synonym">Epicoccum purpurascens</name>
    <dbReference type="NCBI Taxonomy" id="105696"/>
    <lineage>
        <taxon>Eukaryota</taxon>
        <taxon>Fungi</taxon>
        <taxon>Dikarya</taxon>
        <taxon>Ascomycota</taxon>
        <taxon>Pezizomycotina</taxon>
        <taxon>Dothideomycetes</taxon>
        <taxon>Pleosporomycetidae</taxon>
        <taxon>Pleosporales</taxon>
        <taxon>Pleosporineae</taxon>
        <taxon>Didymellaceae</taxon>
        <taxon>Epicoccum</taxon>
    </lineage>
</organism>
<keyword evidence="1" id="KW-0472">Membrane</keyword>
<evidence type="ECO:0000313" key="3">
    <source>
        <dbReference type="Proteomes" id="UP000193240"/>
    </source>
</evidence>
<dbReference type="Proteomes" id="UP000193240">
    <property type="component" value="Unassembled WGS sequence"/>
</dbReference>
<keyword evidence="3" id="KW-1185">Reference proteome</keyword>
<dbReference type="EMBL" id="KZ107839">
    <property type="protein sequence ID" value="OSS53398.1"/>
    <property type="molecule type" value="Genomic_DNA"/>
</dbReference>
<keyword evidence="1" id="KW-1133">Transmembrane helix</keyword>
<feature type="transmembrane region" description="Helical" evidence="1">
    <location>
        <begin position="51"/>
        <end position="74"/>
    </location>
</feature>
<dbReference type="AlphaFoldDB" id="A0A1Y2MDT9"/>
<evidence type="ECO:0000256" key="1">
    <source>
        <dbReference type="SAM" id="Phobius"/>
    </source>
</evidence>
<feature type="transmembrane region" description="Helical" evidence="1">
    <location>
        <begin position="7"/>
        <end position="31"/>
    </location>
</feature>
<evidence type="ECO:0000313" key="2">
    <source>
        <dbReference type="EMBL" id="OSS53398.1"/>
    </source>
</evidence>
<reference evidence="2 3" key="1">
    <citation type="journal article" date="2017" name="Genome Announc.">
        <title>Genome sequence of the saprophytic ascomycete Epicoccum nigrum ICMP 19927 strain isolated from New Zealand.</title>
        <authorList>
            <person name="Fokin M."/>
            <person name="Fleetwood D."/>
            <person name="Weir B.S."/>
            <person name="Villas-Boas S.G."/>
        </authorList>
    </citation>
    <scope>NUCLEOTIDE SEQUENCE [LARGE SCALE GENOMIC DNA]</scope>
    <source>
        <strain evidence="2 3">ICMP 19927</strain>
    </source>
</reference>
<protein>
    <submittedName>
        <fullName evidence="2">Uncharacterized protein</fullName>
    </submittedName>
</protein>
<sequence>MLPLRVIIPVFLILGFLQAGTIALSLLYWFYSGHLGYTSSFWFGLVYYSTTFLVHPLLVTTLISFTLAPSLLAFRANLSSHLSKAYTSLVPSSIASLPPLLSTGTGKSFKRPSTAREWGVALLGGYAGYKAIV</sequence>
<dbReference type="InParanoid" id="A0A1Y2MDT9"/>
<gene>
    <name evidence="2" type="ORF">B5807_01970</name>
</gene>